<dbReference type="EC" id="3.1.4.46" evidence="2"/>
<dbReference type="AlphaFoldDB" id="A0A449ADV4"/>
<evidence type="ECO:0000313" key="2">
    <source>
        <dbReference type="EMBL" id="VEU63163.1"/>
    </source>
</evidence>
<reference evidence="2 3" key="1">
    <citation type="submission" date="2019-01" db="EMBL/GenBank/DDBJ databases">
        <authorList>
            <consortium name="Pathogen Informatics"/>
        </authorList>
    </citation>
    <scope>NUCLEOTIDE SEQUENCE [LARGE SCALE GENOMIC DNA]</scope>
    <source>
        <strain evidence="2 3">NCTC10118</strain>
    </source>
</reference>
<dbReference type="PANTHER" id="PTHR46211:SF1">
    <property type="entry name" value="GLYCEROPHOSPHODIESTER PHOSPHODIESTERASE, CYTOPLASMIC"/>
    <property type="match status" value="1"/>
</dbReference>
<proteinExistence type="predicted"/>
<dbReference type="Pfam" id="PF03009">
    <property type="entry name" value="GDPD"/>
    <property type="match status" value="1"/>
</dbReference>
<dbReference type="RefSeq" id="WP_129621372.1">
    <property type="nucleotide sequence ID" value="NZ_LR214972.1"/>
</dbReference>
<protein>
    <submittedName>
        <fullName evidence="2">Glycerophosphodiester phosphodiesterase family protein</fullName>
        <ecNumber evidence="2">3.1.4.46</ecNumber>
    </submittedName>
</protein>
<evidence type="ECO:0000313" key="3">
    <source>
        <dbReference type="Proteomes" id="UP000289952"/>
    </source>
</evidence>
<organism evidence="2 3">
    <name type="scientific">Mycoplasmopsis bovirhinis</name>
    <dbReference type="NCBI Taxonomy" id="29553"/>
    <lineage>
        <taxon>Bacteria</taxon>
        <taxon>Bacillati</taxon>
        <taxon>Mycoplasmatota</taxon>
        <taxon>Mycoplasmoidales</taxon>
        <taxon>Metamycoplasmataceae</taxon>
        <taxon>Mycoplasmopsis</taxon>
    </lineage>
</organism>
<gene>
    <name evidence="2" type="primary">ugpQ</name>
    <name evidence="2" type="ORF">NCTC10118_00326</name>
</gene>
<dbReference type="EMBL" id="LR214972">
    <property type="protein sequence ID" value="VEU63163.1"/>
    <property type="molecule type" value="Genomic_DNA"/>
</dbReference>
<accession>A0A449ADV4</accession>
<feature type="domain" description="GP-PDE" evidence="1">
    <location>
        <begin position="5"/>
        <end position="245"/>
    </location>
</feature>
<dbReference type="OrthoDB" id="384721at2"/>
<dbReference type="InterPro" id="IPR017946">
    <property type="entry name" value="PLC-like_Pdiesterase_TIM-brl"/>
</dbReference>
<dbReference type="SUPFAM" id="SSF51695">
    <property type="entry name" value="PLC-like phosphodiesterases"/>
    <property type="match status" value="1"/>
</dbReference>
<dbReference type="PROSITE" id="PS51704">
    <property type="entry name" value="GP_PDE"/>
    <property type="match status" value="1"/>
</dbReference>
<dbReference type="Gene3D" id="3.20.20.190">
    <property type="entry name" value="Phosphatidylinositol (PI) phosphodiesterase"/>
    <property type="match status" value="1"/>
</dbReference>
<dbReference type="Proteomes" id="UP000289952">
    <property type="component" value="Chromosome"/>
</dbReference>
<keyword evidence="2" id="KW-0378">Hydrolase</keyword>
<dbReference type="GO" id="GO:0008889">
    <property type="term" value="F:glycerophosphodiester phosphodiesterase activity"/>
    <property type="evidence" value="ECO:0007669"/>
    <property type="project" value="UniProtKB-EC"/>
</dbReference>
<sequence>MPKKQLILAHRGYSAISPENTDLSFEMAYQYEFDGVEIDVHLTKDNELVIIHDETTKRTAFSDKEIEFSTLEELRDDDHSSFFKYKTRKQTILTLEEFLDKYLNLYRLINIEVKTDQKPYPGIEERIHQLAARYGDKFFEKIIFSSFNFQTLRNMRKLSERYLLGFLFWTETQFKKIELKEIKEVCQYLHPWTVLYDKDKKRYKKIGMPLLLWTLKNNQKYLEYLNDEMVYAQISNYKFEKPKKQ</sequence>
<dbReference type="PANTHER" id="PTHR46211">
    <property type="entry name" value="GLYCEROPHOSPHORYL DIESTER PHOSPHODIESTERASE"/>
    <property type="match status" value="1"/>
</dbReference>
<name>A0A449ADV4_9BACT</name>
<keyword evidence="3" id="KW-1185">Reference proteome</keyword>
<evidence type="ECO:0000259" key="1">
    <source>
        <dbReference type="PROSITE" id="PS51704"/>
    </source>
</evidence>
<dbReference type="GO" id="GO:0006629">
    <property type="term" value="P:lipid metabolic process"/>
    <property type="evidence" value="ECO:0007669"/>
    <property type="project" value="InterPro"/>
</dbReference>
<dbReference type="InterPro" id="IPR030395">
    <property type="entry name" value="GP_PDE_dom"/>
</dbReference>